<evidence type="ECO:0000259" key="9">
    <source>
        <dbReference type="PROSITE" id="PS50928"/>
    </source>
</evidence>
<keyword evidence="6 8" id="KW-1133">Transmembrane helix</keyword>
<evidence type="ECO:0000256" key="8">
    <source>
        <dbReference type="RuleBase" id="RU363032"/>
    </source>
</evidence>
<sequence>MRPTPAAWLLLVPGGLLLGGLMVAPLGLLALESLREFVGGRVGGQADRPLTLANYAELLNPAYALYFWETFRIGALVSLLALIFAFPIAYVAARTPRRGLRKGILGLLIAMLFLSVVARLYAILMAYGPTGPLKGIAQLFGTSASSAAFAEVQVMVGLLHFVLPIVALTLIGTVQNINPRLEEAAMALGAPRWRAVTGVVLPLAVPGLLSAFLIAFAMCISNFVVPLILGRGVVLFVSNLMYIRFSEIANFPSGAAIGIIMLVLSFGIVFGLTAVIRRLWPAAGGVR</sequence>
<evidence type="ECO:0000256" key="1">
    <source>
        <dbReference type="ARBA" id="ARBA00004651"/>
    </source>
</evidence>
<dbReference type="Pfam" id="PF00528">
    <property type="entry name" value="BPD_transp_1"/>
    <property type="match status" value="1"/>
</dbReference>
<dbReference type="PANTHER" id="PTHR42929:SF5">
    <property type="entry name" value="ABC TRANSPORTER PERMEASE PROTEIN"/>
    <property type="match status" value="1"/>
</dbReference>
<evidence type="ECO:0000256" key="4">
    <source>
        <dbReference type="ARBA" id="ARBA00022475"/>
    </source>
</evidence>
<keyword evidence="7 8" id="KW-0472">Membrane</keyword>
<dbReference type="CDD" id="cd06261">
    <property type="entry name" value="TM_PBP2"/>
    <property type="match status" value="1"/>
</dbReference>
<gene>
    <name evidence="10" type="ORF">HND93_22805</name>
</gene>
<feature type="transmembrane region" description="Helical" evidence="8">
    <location>
        <begin position="105"/>
        <end position="127"/>
    </location>
</feature>
<feature type="transmembrane region" description="Helical" evidence="8">
    <location>
        <begin position="223"/>
        <end position="243"/>
    </location>
</feature>
<comment type="similarity">
    <text evidence="2">Belongs to the binding-protein-dependent transport system permease family. CysTW subfamily.</text>
</comment>
<keyword evidence="4" id="KW-1003">Cell membrane</keyword>
<dbReference type="InterPro" id="IPR000515">
    <property type="entry name" value="MetI-like"/>
</dbReference>
<dbReference type="SUPFAM" id="SSF161098">
    <property type="entry name" value="MetI-like"/>
    <property type="match status" value="1"/>
</dbReference>
<evidence type="ECO:0000256" key="5">
    <source>
        <dbReference type="ARBA" id="ARBA00022692"/>
    </source>
</evidence>
<name>A0ABX2TIS2_9PROT</name>
<accession>A0ABX2TIS2</accession>
<reference evidence="10 11" key="1">
    <citation type="submission" date="2020-05" db="EMBL/GenBank/DDBJ databases">
        <title>Azospirillum oleiclasticum sp. nov, a nitrogen-fixing and heavy crude oil-emulsifying bacterium isolated from the crude oil of Yumen Oilfield.</title>
        <authorList>
            <person name="Wu D."/>
            <person name="Cai M."/>
            <person name="Zhang X."/>
        </authorList>
    </citation>
    <scope>NUCLEOTIDE SEQUENCE [LARGE SCALE GENOMIC DNA]</scope>
    <source>
        <strain evidence="10 11">ROY-1-1-2</strain>
    </source>
</reference>
<dbReference type="RefSeq" id="WP_180284320.1">
    <property type="nucleotide sequence ID" value="NZ_JABFDB010000019.1"/>
</dbReference>
<evidence type="ECO:0000256" key="3">
    <source>
        <dbReference type="ARBA" id="ARBA00022448"/>
    </source>
</evidence>
<comment type="subcellular location">
    <subcellularLocation>
        <location evidence="1 8">Cell membrane</location>
        <topology evidence="1 8">Multi-pass membrane protein</topology>
    </subcellularLocation>
</comment>
<protein>
    <submittedName>
        <fullName evidence="10">ABC transporter permease subunit</fullName>
    </submittedName>
</protein>
<dbReference type="Proteomes" id="UP000584642">
    <property type="component" value="Unassembled WGS sequence"/>
</dbReference>
<dbReference type="EMBL" id="JABFDB010000019">
    <property type="protein sequence ID" value="NYZ22550.1"/>
    <property type="molecule type" value="Genomic_DNA"/>
</dbReference>
<proteinExistence type="inferred from homology"/>
<evidence type="ECO:0000313" key="11">
    <source>
        <dbReference type="Proteomes" id="UP000584642"/>
    </source>
</evidence>
<feature type="transmembrane region" description="Helical" evidence="8">
    <location>
        <begin position="147"/>
        <end position="174"/>
    </location>
</feature>
<evidence type="ECO:0000256" key="6">
    <source>
        <dbReference type="ARBA" id="ARBA00022989"/>
    </source>
</evidence>
<evidence type="ECO:0000256" key="7">
    <source>
        <dbReference type="ARBA" id="ARBA00023136"/>
    </source>
</evidence>
<dbReference type="InterPro" id="IPR035906">
    <property type="entry name" value="MetI-like_sf"/>
</dbReference>
<evidence type="ECO:0000313" key="10">
    <source>
        <dbReference type="EMBL" id="NYZ22550.1"/>
    </source>
</evidence>
<feature type="domain" description="ABC transmembrane type-1" evidence="9">
    <location>
        <begin position="67"/>
        <end position="272"/>
    </location>
</feature>
<dbReference type="Gene3D" id="1.10.3720.10">
    <property type="entry name" value="MetI-like"/>
    <property type="match status" value="1"/>
</dbReference>
<dbReference type="PROSITE" id="PS50928">
    <property type="entry name" value="ABC_TM1"/>
    <property type="match status" value="1"/>
</dbReference>
<feature type="transmembrane region" description="Helical" evidence="8">
    <location>
        <begin position="73"/>
        <end position="93"/>
    </location>
</feature>
<organism evidence="10 11">
    <name type="scientific">Azospirillum oleiclasticum</name>
    <dbReference type="NCBI Taxonomy" id="2735135"/>
    <lineage>
        <taxon>Bacteria</taxon>
        <taxon>Pseudomonadati</taxon>
        <taxon>Pseudomonadota</taxon>
        <taxon>Alphaproteobacteria</taxon>
        <taxon>Rhodospirillales</taxon>
        <taxon>Azospirillaceae</taxon>
        <taxon>Azospirillum</taxon>
    </lineage>
</organism>
<feature type="transmembrane region" description="Helical" evidence="8">
    <location>
        <begin position="195"/>
        <end position="217"/>
    </location>
</feature>
<keyword evidence="3 8" id="KW-0813">Transport</keyword>
<dbReference type="PANTHER" id="PTHR42929">
    <property type="entry name" value="INNER MEMBRANE ABC TRANSPORTER PERMEASE PROTEIN YDCU-RELATED-RELATED"/>
    <property type="match status" value="1"/>
</dbReference>
<keyword evidence="11" id="KW-1185">Reference proteome</keyword>
<keyword evidence="5 8" id="KW-0812">Transmembrane</keyword>
<comment type="caution">
    <text evidence="10">The sequence shown here is derived from an EMBL/GenBank/DDBJ whole genome shotgun (WGS) entry which is preliminary data.</text>
</comment>
<evidence type="ECO:0000256" key="2">
    <source>
        <dbReference type="ARBA" id="ARBA00007069"/>
    </source>
</evidence>
<feature type="transmembrane region" description="Helical" evidence="8">
    <location>
        <begin position="255"/>
        <end position="276"/>
    </location>
</feature>